<dbReference type="Proteomes" id="UP001139644">
    <property type="component" value="Unassembled WGS sequence"/>
</dbReference>
<gene>
    <name evidence="8" type="ORF">A5804_002032</name>
    <name evidence="7" type="ORF">B1P95_14340</name>
    <name evidence="10" type="ORF">DTPHA_600429</name>
    <name evidence="9" type="ORF">EB12_02160</name>
    <name evidence="5" type="ORF">KYX88_03270</name>
    <name evidence="6" type="ORF">P6Z85_09690</name>
</gene>
<dbReference type="PROSITE" id="PS51063">
    <property type="entry name" value="HTH_CRP_2"/>
    <property type="match status" value="1"/>
</dbReference>
<dbReference type="Proteomes" id="UP001260956">
    <property type="component" value="Unassembled WGS sequence"/>
</dbReference>
<reference evidence="5" key="5">
    <citation type="journal article" date="2022" name="J. Anim. Sci.">
        <title>Whole genome sequence analyses-based assessment of virulence potential and antimicrobial susceptibilities and resistance of Enterococcus faecium strains isolated from commercial swine and cattle probiotic products.</title>
        <authorList>
            <person name="Shridhar P.B."/>
            <person name="Amachawadi R.G."/>
            <person name="Tokach M."/>
            <person name="Patel I."/>
            <person name="Gangiredla J."/>
            <person name="Mammel M."/>
            <person name="Nagaraja T.G."/>
        </authorList>
    </citation>
    <scope>NUCLEOTIDE SEQUENCE</scope>
    <source>
        <strain evidence="5">EF215</strain>
    </source>
</reference>
<evidence type="ECO:0000313" key="6">
    <source>
        <dbReference type="EMBL" id="MDT2370416.1"/>
    </source>
</evidence>
<dbReference type="InterPro" id="IPR018490">
    <property type="entry name" value="cNMP-bd_dom_sf"/>
</dbReference>
<comment type="caution">
    <text evidence="7">The sequence shown here is derived from an EMBL/GenBank/DDBJ whole genome shotgun (WGS) entry which is preliminary data.</text>
</comment>
<evidence type="ECO:0000259" key="4">
    <source>
        <dbReference type="PROSITE" id="PS51063"/>
    </source>
</evidence>
<dbReference type="Proteomes" id="UP000253144">
    <property type="component" value="Unassembled WGS sequence"/>
</dbReference>
<evidence type="ECO:0000313" key="10">
    <source>
        <dbReference type="EMBL" id="SAY74979.1"/>
    </source>
</evidence>
<dbReference type="GO" id="GO:0005829">
    <property type="term" value="C:cytosol"/>
    <property type="evidence" value="ECO:0007669"/>
    <property type="project" value="TreeGrafter"/>
</dbReference>
<dbReference type="SMART" id="SM00419">
    <property type="entry name" value="HTH_CRP"/>
    <property type="match status" value="1"/>
</dbReference>
<dbReference type="InterPro" id="IPR050397">
    <property type="entry name" value="Env_Response_Regulators"/>
</dbReference>
<evidence type="ECO:0000256" key="2">
    <source>
        <dbReference type="ARBA" id="ARBA00023125"/>
    </source>
</evidence>
<dbReference type="InterPro" id="IPR036390">
    <property type="entry name" value="WH_DNA-bd_sf"/>
</dbReference>
<organism evidence="7 12">
    <name type="scientific">Enterococcus faecium</name>
    <name type="common">Streptococcus faecium</name>
    <dbReference type="NCBI Taxonomy" id="1352"/>
    <lineage>
        <taxon>Bacteria</taxon>
        <taxon>Bacillati</taxon>
        <taxon>Bacillota</taxon>
        <taxon>Bacilli</taxon>
        <taxon>Lactobacillales</taxon>
        <taxon>Enterococcaceae</taxon>
        <taxon>Enterococcus</taxon>
    </lineage>
</organism>
<evidence type="ECO:0000313" key="14">
    <source>
        <dbReference type="Proteomes" id="UP000253144"/>
    </source>
</evidence>
<dbReference type="PROSITE" id="PS00042">
    <property type="entry name" value="HTH_CRP_1"/>
    <property type="match status" value="1"/>
</dbReference>
<evidence type="ECO:0000313" key="12">
    <source>
        <dbReference type="Proteomes" id="UP000191171"/>
    </source>
</evidence>
<evidence type="ECO:0000313" key="5">
    <source>
        <dbReference type="EMBL" id="MBX4221869.1"/>
    </source>
</evidence>
<evidence type="ECO:0000256" key="3">
    <source>
        <dbReference type="ARBA" id="ARBA00023163"/>
    </source>
</evidence>
<reference evidence="6" key="6">
    <citation type="submission" date="2023-03" db="EMBL/GenBank/DDBJ databases">
        <authorList>
            <person name="Shen W."/>
            <person name="Cai J."/>
        </authorList>
    </citation>
    <scope>NUCLEOTIDE SEQUENCE</scope>
    <source>
        <strain evidence="6">B1010-2</strain>
    </source>
</reference>
<dbReference type="Gene3D" id="2.60.120.10">
    <property type="entry name" value="Jelly Rolls"/>
    <property type="match status" value="1"/>
</dbReference>
<dbReference type="GO" id="GO:0003677">
    <property type="term" value="F:DNA binding"/>
    <property type="evidence" value="ECO:0007669"/>
    <property type="project" value="UniProtKB-KW"/>
</dbReference>
<reference evidence="8 13" key="4">
    <citation type="submission" date="2017-05" db="EMBL/GenBank/DDBJ databases">
        <title>The Genome Sequence of Enterococcus faecium 6F2_DIV0138.</title>
        <authorList>
            <consortium name="The Broad Institute Genomics Platform"/>
            <consortium name="The Broad Institute Genomic Center for Infectious Diseases"/>
            <person name="Earl A."/>
            <person name="Manson A."/>
            <person name="Schwartman J."/>
            <person name="Gilmore M."/>
            <person name="Abouelleil A."/>
            <person name="Cao P."/>
            <person name="Chapman S."/>
            <person name="Cusick C."/>
            <person name="Shea T."/>
            <person name="Young S."/>
            <person name="Neafsey D."/>
            <person name="Nusbaum C."/>
            <person name="Birren B."/>
        </authorList>
    </citation>
    <scope>NUCLEOTIDE SEQUENCE [LARGE SCALE GENOMIC DNA]</scope>
    <source>
        <strain evidence="8 13">6F2_DIV0138</strain>
    </source>
</reference>
<dbReference type="Proteomes" id="UP000183509">
    <property type="component" value="Unassembled WGS sequence"/>
</dbReference>
<evidence type="ECO:0000313" key="9">
    <source>
        <dbReference type="EMBL" id="RBS29154.1"/>
    </source>
</evidence>
<dbReference type="Pfam" id="PF13545">
    <property type="entry name" value="HTH_Crp_2"/>
    <property type="match status" value="1"/>
</dbReference>
<dbReference type="InterPro" id="IPR018335">
    <property type="entry name" value="Tscrpt_reg_HTH_Crp-type_CS"/>
</dbReference>
<dbReference type="EMBL" id="JARPTX010000032">
    <property type="protein sequence ID" value="MDT2370416.1"/>
    <property type="molecule type" value="Genomic_DNA"/>
</dbReference>
<reference evidence="10 11" key="2">
    <citation type="submission" date="2016-04" db="EMBL/GenBank/DDBJ databases">
        <authorList>
            <person name="Millard A."/>
        </authorList>
    </citation>
    <scope>NUCLEOTIDE SEQUENCE [LARGE SCALE GENOMIC DNA]</scope>
    <source>
        <strain evidence="10">Isolate 22</strain>
    </source>
</reference>
<dbReference type="EMBL" id="NGLB01000001">
    <property type="protein sequence ID" value="OTO00521.1"/>
    <property type="molecule type" value="Genomic_DNA"/>
</dbReference>
<feature type="domain" description="HTH crp-type" evidence="4">
    <location>
        <begin position="149"/>
        <end position="223"/>
    </location>
</feature>
<dbReference type="InterPro" id="IPR036388">
    <property type="entry name" value="WH-like_DNA-bd_sf"/>
</dbReference>
<dbReference type="Proteomes" id="UP000191171">
    <property type="component" value="Unassembled WGS sequence"/>
</dbReference>
<keyword evidence="3" id="KW-0804">Transcription</keyword>
<accession>A0A133N5Y1</accession>
<dbReference type="EMBL" id="FKLM01000004">
    <property type="protein sequence ID" value="SAY74979.1"/>
    <property type="molecule type" value="Genomic_DNA"/>
</dbReference>
<dbReference type="PANTHER" id="PTHR24567:SF28">
    <property type="entry name" value="LISTERIOLYSIN REGULATORY PROTEIN"/>
    <property type="match status" value="1"/>
</dbReference>
<dbReference type="SUPFAM" id="SSF46785">
    <property type="entry name" value="Winged helix' DNA-binding domain"/>
    <property type="match status" value="1"/>
</dbReference>
<dbReference type="PANTHER" id="PTHR24567">
    <property type="entry name" value="CRP FAMILY TRANSCRIPTIONAL REGULATORY PROTEIN"/>
    <property type="match status" value="1"/>
</dbReference>
<keyword evidence="2" id="KW-0238">DNA-binding</keyword>
<dbReference type="InterPro" id="IPR012318">
    <property type="entry name" value="HTH_CRP"/>
</dbReference>
<dbReference type="OMA" id="RCEIECE"/>
<dbReference type="InterPro" id="IPR014710">
    <property type="entry name" value="RmlC-like_jellyroll"/>
</dbReference>
<evidence type="ECO:0000256" key="1">
    <source>
        <dbReference type="ARBA" id="ARBA00023015"/>
    </source>
</evidence>
<dbReference type="CDD" id="cd00038">
    <property type="entry name" value="CAP_ED"/>
    <property type="match status" value="1"/>
</dbReference>
<dbReference type="SUPFAM" id="SSF51206">
    <property type="entry name" value="cAMP-binding domain-like"/>
    <property type="match status" value="1"/>
</dbReference>
<dbReference type="AlphaFoldDB" id="A0A133N5Y1"/>
<dbReference type="EMBL" id="MVGJ01000144">
    <property type="protein sequence ID" value="OOL79850.1"/>
    <property type="molecule type" value="Genomic_DNA"/>
</dbReference>
<dbReference type="Proteomes" id="UP000194737">
    <property type="component" value="Unassembled WGS sequence"/>
</dbReference>
<protein>
    <submittedName>
        <fullName evidence="8">CarD family transcriptional regulator</fullName>
    </submittedName>
    <submittedName>
        <fullName evidence="7">Crp/Fnr family transcriptional regulator</fullName>
    </submittedName>
</protein>
<name>A0A133N5Y1_ENTFC</name>
<dbReference type="InterPro" id="IPR000595">
    <property type="entry name" value="cNMP-bd_dom"/>
</dbReference>
<evidence type="ECO:0000313" key="11">
    <source>
        <dbReference type="Proteomes" id="UP000183509"/>
    </source>
</evidence>
<evidence type="ECO:0000313" key="13">
    <source>
        <dbReference type="Proteomes" id="UP000194737"/>
    </source>
</evidence>
<dbReference type="GO" id="GO:0003700">
    <property type="term" value="F:DNA-binding transcription factor activity"/>
    <property type="evidence" value="ECO:0007669"/>
    <property type="project" value="InterPro"/>
</dbReference>
<reference evidence="7 12" key="3">
    <citation type="submission" date="2017-02" db="EMBL/GenBank/DDBJ databases">
        <title>Clonality and virulence of isolates of VRE in Hematopoietic Stem Cell Transplanted (HSCT) patients.</title>
        <authorList>
            <person name="Marchi A.P."/>
            <person name="Martins R.C."/>
            <person name="Marie S.K."/>
            <person name="Levin A.S."/>
            <person name="Costa S.F."/>
        </authorList>
    </citation>
    <scope>NUCLEOTIDE SEQUENCE [LARGE SCALE GENOMIC DNA]</scope>
    <source>
        <strain evidence="7 12">LIM1759</strain>
    </source>
</reference>
<reference evidence="9 14" key="1">
    <citation type="submission" date="2015-06" db="EMBL/GenBank/DDBJ databases">
        <title>The Genome Sequence of Enterococcus faecium 131EA1.</title>
        <authorList>
            <consortium name="The Broad Institute Genomics Platform"/>
            <consortium name="The Broad Institute Genome Sequencing Center for Infectious Disease"/>
            <person name="Earl A.M."/>
            <person name="Van Tyne D."/>
            <person name="Lebreton F."/>
            <person name="Saavedra J.T."/>
            <person name="Gilmore M.S."/>
            <person name="Manson Mcguire A."/>
            <person name="Clock S."/>
            <person name="Crupain M."/>
            <person name="Rangan U."/>
            <person name="Young S."/>
            <person name="Abouelleil A."/>
            <person name="Cao P."/>
            <person name="Chapman S.B."/>
            <person name="Griggs A."/>
            <person name="Priest M."/>
            <person name="Shea T."/>
            <person name="Wortman J."/>
            <person name="Nusbaum C."/>
            <person name="Birren B."/>
        </authorList>
    </citation>
    <scope>NUCLEOTIDE SEQUENCE [LARGE SCALE GENOMIC DNA]</scope>
    <source>
        <strain evidence="9 14">131EA1</strain>
    </source>
</reference>
<dbReference type="EMBL" id="LEQJ01000013">
    <property type="protein sequence ID" value="RBS29154.1"/>
    <property type="molecule type" value="Genomic_DNA"/>
</dbReference>
<dbReference type="STRING" id="1352.AL014_08705"/>
<proteinExistence type="predicted"/>
<dbReference type="EMBL" id="JAIFOC010000025">
    <property type="protein sequence ID" value="MBX4221869.1"/>
    <property type="molecule type" value="Genomic_DNA"/>
</dbReference>
<evidence type="ECO:0000313" key="8">
    <source>
        <dbReference type="EMBL" id="OTO00521.1"/>
    </source>
</evidence>
<dbReference type="Gene3D" id="1.10.10.10">
    <property type="entry name" value="Winged helix-like DNA-binding domain superfamily/Winged helix DNA-binding domain"/>
    <property type="match status" value="1"/>
</dbReference>
<evidence type="ECO:0000313" key="7">
    <source>
        <dbReference type="EMBL" id="OOL79850.1"/>
    </source>
</evidence>
<sequence>MIFLDESLDGGASLDSRVLKEYLDKNDFPIIRKGYHKYLTFEGMEDSHTYILKEGTVKASVISNDGREFNLRYIKDLEIVSLLKDEYSQFIDSPYNIRVESEYAEFYRINRVRFWQNINQDPKLQHYVKEYYRYRLLYSMKKMQQMLLNGKLGAVCTQLYELYDLFGVRTEEGMLIDFSITNEEIAKFCGISTASSVNRILKQLKKDGIITVKDHHIVILNMDLLEDNIIF</sequence>
<keyword evidence="1" id="KW-0805">Transcription regulation</keyword>